<dbReference type="KEGG" id="stcm:SCMC78_10090"/>
<proteinExistence type="predicted"/>
<keyword evidence="1" id="KW-0812">Transmembrane</keyword>
<protein>
    <submittedName>
        <fullName evidence="2">DUF1772 domain-containing protein</fullName>
    </submittedName>
</protein>
<feature type="transmembrane region" description="Helical" evidence="1">
    <location>
        <begin position="92"/>
        <end position="111"/>
    </location>
</feature>
<sequence length="170" mass="17738">MSPTSSRPDPALLAATVGTGLMAGLYLAFDVGVMPALARRDDEAFVSAMRRVNDALDDSASFGALFLGVFVATGVAARRLRRAERDTAARRAGAAAVLYGLSIVVTIGANLPLNRRLRGAPVAASAAVTAARTAYERPWRTANAVRTAACLGALVLLGDAARRRAVSRAW</sequence>
<feature type="transmembrane region" description="Helical" evidence="1">
    <location>
        <begin position="12"/>
        <end position="29"/>
    </location>
</feature>
<feature type="transmembrane region" description="Helical" evidence="1">
    <location>
        <begin position="59"/>
        <end position="80"/>
    </location>
</feature>
<evidence type="ECO:0000313" key="2">
    <source>
        <dbReference type="EMBL" id="BFP51202.1"/>
    </source>
</evidence>
<keyword evidence="1" id="KW-1133">Transmembrane helix</keyword>
<keyword evidence="1" id="KW-0472">Membrane</keyword>
<gene>
    <name evidence="2" type="ORF">SCMC78_10090</name>
</gene>
<dbReference type="AlphaFoldDB" id="A0AB33KFA9"/>
<organism evidence="2">
    <name type="scientific">Streptomyces sp. CMC78</name>
    <dbReference type="NCBI Taxonomy" id="3231512"/>
    <lineage>
        <taxon>Bacteria</taxon>
        <taxon>Bacillati</taxon>
        <taxon>Actinomycetota</taxon>
        <taxon>Actinomycetes</taxon>
        <taxon>Kitasatosporales</taxon>
        <taxon>Streptomycetaceae</taxon>
        <taxon>Streptomyces</taxon>
    </lineage>
</organism>
<accession>A0AB33KFA9</accession>
<dbReference type="Pfam" id="PF08592">
    <property type="entry name" value="Anthrone_oxy"/>
    <property type="match status" value="1"/>
</dbReference>
<dbReference type="InterPro" id="IPR013901">
    <property type="entry name" value="Anthrone_oxy"/>
</dbReference>
<evidence type="ECO:0000256" key="1">
    <source>
        <dbReference type="SAM" id="Phobius"/>
    </source>
</evidence>
<dbReference type="RefSeq" id="WP_319598084.1">
    <property type="nucleotide sequence ID" value="NZ_AP035884.1"/>
</dbReference>
<dbReference type="EMBL" id="AP035884">
    <property type="protein sequence ID" value="BFP51202.1"/>
    <property type="molecule type" value="Genomic_DNA"/>
</dbReference>
<reference evidence="2" key="1">
    <citation type="submission" date="2024-07" db="EMBL/GenBank/DDBJ databases">
        <title>Complete genome sequences of cellulolytic bacteria, Kitasatospora sp. CMC57 and Streptomyces sp. CMC78, isolated from Japanese agricultural soil.</title>
        <authorList>
            <person name="Hashimoto T."/>
            <person name="Ito M."/>
            <person name="Iwamoto M."/>
            <person name="Fukahori D."/>
            <person name="Shoda T."/>
            <person name="Sakoda M."/>
            <person name="Morohoshi T."/>
            <person name="Mitsuboshi M."/>
            <person name="Nishizawa T."/>
        </authorList>
    </citation>
    <scope>NUCLEOTIDE SEQUENCE</scope>
    <source>
        <strain evidence="2">CMC78</strain>
    </source>
</reference>
<name>A0AB33KFA9_9ACTN</name>